<proteinExistence type="predicted"/>
<dbReference type="Gene3D" id="3.90.550.10">
    <property type="entry name" value="Spore Coat Polysaccharide Biosynthesis Protein SpsA, Chain A"/>
    <property type="match status" value="1"/>
</dbReference>
<reference evidence="2 3" key="1">
    <citation type="submission" date="2016-11" db="EMBL/GenBank/DDBJ databases">
        <title>Draft Genome Sequences of Nine Cyanobacterial Strains from Diverse Habitats.</title>
        <authorList>
            <person name="Zhu T."/>
            <person name="Hou S."/>
            <person name="Lu X."/>
            <person name="Hess W.R."/>
        </authorList>
    </citation>
    <scope>NUCLEOTIDE SEQUENCE [LARGE SCALE GENOMIC DNA]</scope>
    <source>
        <strain evidence="2 3">5.2 s.c.1</strain>
    </source>
</reference>
<comment type="caution">
    <text evidence="2">The sequence shown here is derived from an EMBL/GenBank/DDBJ whole genome shotgun (WGS) entry which is preliminary data.</text>
</comment>
<name>A0A1U7HQK0_9CHRO</name>
<dbReference type="EMBL" id="MRCC01000009">
    <property type="protein sequence ID" value="OKH25839.1"/>
    <property type="molecule type" value="Genomic_DNA"/>
</dbReference>
<dbReference type="InterPro" id="IPR001173">
    <property type="entry name" value="Glyco_trans_2-like"/>
</dbReference>
<keyword evidence="3" id="KW-1185">Reference proteome</keyword>
<dbReference type="Proteomes" id="UP000185984">
    <property type="component" value="Unassembled WGS sequence"/>
</dbReference>
<evidence type="ECO:0000259" key="1">
    <source>
        <dbReference type="Pfam" id="PF00535"/>
    </source>
</evidence>
<dbReference type="AlphaFoldDB" id="A0A1U7HQK0"/>
<dbReference type="OrthoDB" id="418085at2"/>
<sequence>MKKVTVIVPVYKVEKYIATAVASVVAQTYQNWELLIVDDGSPDASVAICQQFNDPRIQIIHQANRGVSAARNTGIRHAQGEIIAFLDGDDVWLPQKLEKHLAHLESSPSVGVSFCRSAFIDESGNFLGTFMMPKLKNITPSYLLIDSVVGNGSAAVMRREVIEDSAMQGCYFDEQLHHAEDLEYWLRIAIQTSWQIEGIPEALTLYRVHPQGASQNLFKQFESLEKVLAKTRTYAPELVAQCDRPAKAYQLKSLARSAIRMHSGTVAVNLMHQALVTHWSIWKEPRRTLMTLVAAYLLWFLPQSFYHQIETIAQRMIGTVQKYRIRHARPSI</sequence>
<dbReference type="Pfam" id="PF00535">
    <property type="entry name" value="Glycos_transf_2"/>
    <property type="match status" value="1"/>
</dbReference>
<evidence type="ECO:0000313" key="3">
    <source>
        <dbReference type="Proteomes" id="UP000185984"/>
    </source>
</evidence>
<gene>
    <name evidence="2" type="ORF">NIES1031_12680</name>
</gene>
<evidence type="ECO:0000313" key="2">
    <source>
        <dbReference type="EMBL" id="OKH25839.1"/>
    </source>
</evidence>
<dbReference type="PANTHER" id="PTHR22916">
    <property type="entry name" value="GLYCOSYLTRANSFERASE"/>
    <property type="match status" value="1"/>
</dbReference>
<dbReference type="SUPFAM" id="SSF53448">
    <property type="entry name" value="Nucleotide-diphospho-sugar transferases"/>
    <property type="match status" value="1"/>
</dbReference>
<protein>
    <submittedName>
        <fullName evidence="2">Glucosyl transferase</fullName>
    </submittedName>
</protein>
<feature type="domain" description="Glycosyltransferase 2-like" evidence="1">
    <location>
        <begin position="5"/>
        <end position="164"/>
    </location>
</feature>
<organism evidence="2 3">
    <name type="scientific">Chroogloeocystis siderophila 5.2 s.c.1</name>
    <dbReference type="NCBI Taxonomy" id="247279"/>
    <lineage>
        <taxon>Bacteria</taxon>
        <taxon>Bacillati</taxon>
        <taxon>Cyanobacteriota</taxon>
        <taxon>Cyanophyceae</taxon>
        <taxon>Oscillatoriophycideae</taxon>
        <taxon>Chroococcales</taxon>
        <taxon>Chroococcaceae</taxon>
        <taxon>Chroogloeocystis</taxon>
    </lineage>
</organism>
<dbReference type="InterPro" id="IPR029044">
    <property type="entry name" value="Nucleotide-diphossugar_trans"/>
</dbReference>
<keyword evidence="2" id="KW-0808">Transferase</keyword>
<dbReference type="STRING" id="247279.NIES1031_12680"/>
<dbReference type="RefSeq" id="WP_073549743.1">
    <property type="nucleotide sequence ID" value="NZ_CAWMVK010000043.1"/>
</dbReference>
<dbReference type="CDD" id="cd00761">
    <property type="entry name" value="Glyco_tranf_GTA_type"/>
    <property type="match status" value="1"/>
</dbReference>
<dbReference type="PANTHER" id="PTHR22916:SF3">
    <property type="entry name" value="UDP-GLCNAC:BETAGAL BETA-1,3-N-ACETYLGLUCOSAMINYLTRANSFERASE-LIKE PROTEIN 1"/>
    <property type="match status" value="1"/>
</dbReference>
<dbReference type="GO" id="GO:0016758">
    <property type="term" value="F:hexosyltransferase activity"/>
    <property type="evidence" value="ECO:0007669"/>
    <property type="project" value="UniProtKB-ARBA"/>
</dbReference>
<accession>A0A1U7HQK0</accession>